<gene>
    <name evidence="1" type="ORF">FMUND_15213</name>
</gene>
<dbReference type="Proteomes" id="UP000544331">
    <property type="component" value="Unassembled WGS sequence"/>
</dbReference>
<sequence>MPPQSNVFVTYEGPSLSREQKLVVRSRAMVSFRAKKKVAANQKRLTAAETTSGSSETQVAGVRDVLESLNSAPRRGRNLVPILPRPRDIGPTGYHPTGIHARVFQNYLSLCGAYSSYLDEAYVVVGFYQSNFFRPDMSKSACIYIGWLLTTGVLDAFRGVSDITYPYYEWNAVRELQCFIDTATNAELYQVVYPVAILGMFEMVRFSPYTVIHLAAVERFIRSRGGLQKIPPPMQAIVVMADLLQCICLDTKLAFNSVGRPLFRWQAVEKLGGDHMVSSPLLRCEDEDFSLVGRFMGPEISARLVQILSRTSDTIESFCGQEAENGSSNMVVGIVNLDDMADGVLPAHDLSGLVAQTCAIASRIFYRTMQRKAVFHDSSNWADMHHLYDNLRFINLRPWAGLPYLHLWANLIGLASSTELERSYFVAELMRATFSWGCYQMEVYINKVWANLPPDLEMVELEEQRARLEQRKYRTEGHKQEQLRKLAS</sequence>
<name>A0A8H6CZY9_9HYPO</name>
<protein>
    <submittedName>
        <fullName evidence="1">Uncharacterized protein</fullName>
    </submittedName>
</protein>
<proteinExistence type="predicted"/>
<organism evidence="1 2">
    <name type="scientific">Fusarium mundagurra</name>
    <dbReference type="NCBI Taxonomy" id="1567541"/>
    <lineage>
        <taxon>Eukaryota</taxon>
        <taxon>Fungi</taxon>
        <taxon>Dikarya</taxon>
        <taxon>Ascomycota</taxon>
        <taxon>Pezizomycotina</taxon>
        <taxon>Sordariomycetes</taxon>
        <taxon>Hypocreomycetidae</taxon>
        <taxon>Hypocreales</taxon>
        <taxon>Nectriaceae</taxon>
        <taxon>Fusarium</taxon>
        <taxon>Fusarium fujikuroi species complex</taxon>
    </lineage>
</organism>
<evidence type="ECO:0000313" key="2">
    <source>
        <dbReference type="Proteomes" id="UP000544331"/>
    </source>
</evidence>
<reference evidence="1 2" key="1">
    <citation type="submission" date="2020-05" db="EMBL/GenBank/DDBJ databases">
        <title>Identification and distribution of gene clusters putatively required for synthesis of sphingolipid metabolism inhibitors in phylogenetically diverse species of the filamentous fungus Fusarium.</title>
        <authorList>
            <person name="Kim H.-S."/>
            <person name="Busman M."/>
            <person name="Brown D.W."/>
            <person name="Divon H."/>
            <person name="Uhlig S."/>
            <person name="Proctor R.H."/>
        </authorList>
    </citation>
    <scope>NUCLEOTIDE SEQUENCE [LARGE SCALE GENOMIC DNA]</scope>
    <source>
        <strain evidence="1 2">NRRL 66235</strain>
    </source>
</reference>
<comment type="caution">
    <text evidence="1">The sequence shown here is derived from an EMBL/GenBank/DDBJ whole genome shotgun (WGS) entry which is preliminary data.</text>
</comment>
<evidence type="ECO:0000313" key="1">
    <source>
        <dbReference type="EMBL" id="KAF5698037.1"/>
    </source>
</evidence>
<dbReference type="OrthoDB" id="5054378at2759"/>
<dbReference type="EMBL" id="JAAOAN010000954">
    <property type="protein sequence ID" value="KAF5698037.1"/>
    <property type="molecule type" value="Genomic_DNA"/>
</dbReference>
<keyword evidence="2" id="KW-1185">Reference proteome</keyword>
<dbReference type="AlphaFoldDB" id="A0A8H6CZY9"/>
<accession>A0A8H6CZY9</accession>